<evidence type="ECO:0000256" key="20">
    <source>
        <dbReference type="PROSITE-ProRule" id="PRU10141"/>
    </source>
</evidence>
<evidence type="ECO:0000256" key="1">
    <source>
        <dbReference type="ARBA" id="ARBA00004251"/>
    </source>
</evidence>
<keyword evidence="10" id="KW-0677">Repeat</keyword>
<dbReference type="SMART" id="SM00369">
    <property type="entry name" value="LRR_TYP"/>
    <property type="match status" value="8"/>
</dbReference>
<comment type="catalytic activity">
    <reaction evidence="19">
        <text>L-seryl-[protein] + ATP = O-phospho-L-seryl-[protein] + ADP + H(+)</text>
        <dbReference type="Rhea" id="RHEA:17989"/>
        <dbReference type="Rhea" id="RHEA-COMP:9863"/>
        <dbReference type="Rhea" id="RHEA-COMP:11604"/>
        <dbReference type="ChEBI" id="CHEBI:15378"/>
        <dbReference type="ChEBI" id="CHEBI:29999"/>
        <dbReference type="ChEBI" id="CHEBI:30616"/>
        <dbReference type="ChEBI" id="CHEBI:83421"/>
        <dbReference type="ChEBI" id="CHEBI:456216"/>
        <dbReference type="EC" id="2.7.11.1"/>
    </reaction>
</comment>
<keyword evidence="7" id="KW-0808">Transferase</keyword>
<dbReference type="PROSITE" id="PS51450">
    <property type="entry name" value="LRR"/>
    <property type="match status" value="1"/>
</dbReference>
<dbReference type="EC" id="2.7.11.1" evidence="3"/>
<keyword evidence="8 21" id="KW-0812">Transmembrane</keyword>
<keyword evidence="14 21" id="KW-1133">Transmembrane helix</keyword>
<reference evidence="23" key="1">
    <citation type="submission" date="2025-05" db="UniProtKB">
        <authorList>
            <consortium name="RefSeq"/>
        </authorList>
    </citation>
    <scope>NUCLEOTIDE SEQUENCE [LARGE SCALE GENOMIC DNA]</scope>
</reference>
<evidence type="ECO:0000256" key="13">
    <source>
        <dbReference type="ARBA" id="ARBA00022840"/>
    </source>
</evidence>
<dbReference type="InterPro" id="IPR032675">
    <property type="entry name" value="LRR_dom_sf"/>
</dbReference>
<evidence type="ECO:0000313" key="24">
    <source>
        <dbReference type="RefSeq" id="XP_048130773.1"/>
    </source>
</evidence>
<dbReference type="InterPro" id="IPR013210">
    <property type="entry name" value="LRR_N_plant-typ"/>
</dbReference>
<dbReference type="InterPro" id="IPR008271">
    <property type="entry name" value="Ser/Thr_kinase_AS"/>
</dbReference>
<dbReference type="PROSITE" id="PS50011">
    <property type="entry name" value="PROTEIN_KINASE_DOM"/>
    <property type="match status" value="1"/>
</dbReference>
<dbReference type="Gene3D" id="3.80.10.10">
    <property type="entry name" value="Ribonuclease Inhibitor"/>
    <property type="match status" value="2"/>
</dbReference>
<feature type="domain" description="Protein kinase" evidence="22">
    <location>
        <begin position="962"/>
        <end position="1239"/>
    </location>
</feature>
<dbReference type="SUPFAM" id="SSF52058">
    <property type="entry name" value="L domain-like"/>
    <property type="match status" value="1"/>
</dbReference>
<keyword evidence="16" id="KW-0675">Receptor</keyword>
<evidence type="ECO:0000256" key="18">
    <source>
        <dbReference type="ARBA" id="ARBA00047899"/>
    </source>
</evidence>
<dbReference type="InterPro" id="IPR001245">
    <property type="entry name" value="Ser-Thr/Tyr_kinase_cat_dom"/>
</dbReference>
<keyword evidence="12" id="KW-0418">Kinase</keyword>
<evidence type="ECO:0000256" key="10">
    <source>
        <dbReference type="ARBA" id="ARBA00022737"/>
    </source>
</evidence>
<dbReference type="Pfam" id="PF00560">
    <property type="entry name" value="LRR_1"/>
    <property type="match status" value="5"/>
</dbReference>
<dbReference type="SUPFAM" id="SSF56112">
    <property type="entry name" value="Protein kinase-like (PK-like)"/>
    <property type="match status" value="1"/>
</dbReference>
<evidence type="ECO:0000256" key="21">
    <source>
        <dbReference type="SAM" id="Phobius"/>
    </source>
</evidence>
<keyword evidence="15 21" id="KW-0472">Membrane</keyword>
<dbReference type="SUPFAM" id="SSF52047">
    <property type="entry name" value="RNI-like"/>
    <property type="match status" value="1"/>
</dbReference>
<comment type="subcellular location">
    <subcellularLocation>
        <location evidence="1">Cell membrane</location>
        <topology evidence="1">Single-pass type I membrane protein</topology>
    </subcellularLocation>
</comment>
<evidence type="ECO:0000256" key="17">
    <source>
        <dbReference type="ARBA" id="ARBA00023180"/>
    </source>
</evidence>
<dbReference type="PROSITE" id="PS00107">
    <property type="entry name" value="PROTEIN_KINASE_ATP"/>
    <property type="match status" value="1"/>
</dbReference>
<evidence type="ECO:0000256" key="12">
    <source>
        <dbReference type="ARBA" id="ARBA00022777"/>
    </source>
</evidence>
<name>A0ABM3H2G3_9MYRT</name>
<keyword evidence="6" id="KW-0433">Leucine-rich repeat</keyword>
<dbReference type="RefSeq" id="XP_048130773.1">
    <property type="nucleotide sequence ID" value="XM_048274816.1"/>
</dbReference>
<dbReference type="Pfam" id="PF13855">
    <property type="entry name" value="LRR_8"/>
    <property type="match status" value="3"/>
</dbReference>
<dbReference type="InterPro" id="IPR017441">
    <property type="entry name" value="Protein_kinase_ATP_BS"/>
</dbReference>
<evidence type="ECO:0000256" key="19">
    <source>
        <dbReference type="ARBA" id="ARBA00048679"/>
    </source>
</evidence>
<evidence type="ECO:0000313" key="23">
    <source>
        <dbReference type="Proteomes" id="UP000827889"/>
    </source>
</evidence>
<evidence type="ECO:0000256" key="5">
    <source>
        <dbReference type="ARBA" id="ARBA00022527"/>
    </source>
</evidence>
<dbReference type="Proteomes" id="UP000827889">
    <property type="component" value="Chromosome 2"/>
</dbReference>
<keyword evidence="5" id="KW-0723">Serine/threonine-protein kinase</keyword>
<evidence type="ECO:0000256" key="2">
    <source>
        <dbReference type="ARBA" id="ARBA00008684"/>
    </source>
</evidence>
<dbReference type="Gene3D" id="3.30.1490.310">
    <property type="match status" value="1"/>
</dbReference>
<accession>A0ABM3H2G3</accession>
<evidence type="ECO:0000256" key="14">
    <source>
        <dbReference type="ARBA" id="ARBA00022989"/>
    </source>
</evidence>
<comment type="catalytic activity">
    <reaction evidence="18">
        <text>L-threonyl-[protein] + ATP = O-phospho-L-threonyl-[protein] + ADP + H(+)</text>
        <dbReference type="Rhea" id="RHEA:46608"/>
        <dbReference type="Rhea" id="RHEA-COMP:11060"/>
        <dbReference type="Rhea" id="RHEA-COMP:11605"/>
        <dbReference type="ChEBI" id="CHEBI:15378"/>
        <dbReference type="ChEBI" id="CHEBI:30013"/>
        <dbReference type="ChEBI" id="CHEBI:30616"/>
        <dbReference type="ChEBI" id="CHEBI:61977"/>
        <dbReference type="ChEBI" id="CHEBI:456216"/>
        <dbReference type="EC" id="2.7.11.1"/>
    </reaction>
</comment>
<keyword evidence="9" id="KW-0732">Signal</keyword>
<evidence type="ECO:0000256" key="16">
    <source>
        <dbReference type="ARBA" id="ARBA00023170"/>
    </source>
</evidence>
<dbReference type="InterPro" id="IPR011009">
    <property type="entry name" value="Kinase-like_dom_sf"/>
</dbReference>
<keyword evidence="13 20" id="KW-0067">ATP-binding</keyword>
<keyword evidence="4" id="KW-1003">Cell membrane</keyword>
<evidence type="ECO:0000256" key="6">
    <source>
        <dbReference type="ARBA" id="ARBA00022614"/>
    </source>
</evidence>
<evidence type="ECO:0000256" key="3">
    <source>
        <dbReference type="ARBA" id="ARBA00012513"/>
    </source>
</evidence>
<evidence type="ECO:0000256" key="7">
    <source>
        <dbReference type="ARBA" id="ARBA00022679"/>
    </source>
</evidence>
<dbReference type="PROSITE" id="PS00108">
    <property type="entry name" value="PROTEIN_KINASE_ST"/>
    <property type="match status" value="1"/>
</dbReference>
<organism evidence="23 24">
    <name type="scientific">Rhodamnia argentea</name>
    <dbReference type="NCBI Taxonomy" id="178133"/>
    <lineage>
        <taxon>Eukaryota</taxon>
        <taxon>Viridiplantae</taxon>
        <taxon>Streptophyta</taxon>
        <taxon>Embryophyta</taxon>
        <taxon>Tracheophyta</taxon>
        <taxon>Spermatophyta</taxon>
        <taxon>Magnoliopsida</taxon>
        <taxon>eudicotyledons</taxon>
        <taxon>Gunneridae</taxon>
        <taxon>Pentapetalae</taxon>
        <taxon>rosids</taxon>
        <taxon>malvids</taxon>
        <taxon>Myrtales</taxon>
        <taxon>Myrtaceae</taxon>
        <taxon>Myrtoideae</taxon>
        <taxon>Myrteae</taxon>
        <taxon>Australasian group</taxon>
        <taxon>Rhodamnia</taxon>
    </lineage>
</organism>
<dbReference type="PANTHER" id="PTHR48056:SF14">
    <property type="entry name" value="NON-SPECIFIC SERINE_THREONINE PROTEIN KINASE"/>
    <property type="match status" value="1"/>
</dbReference>
<dbReference type="Gene3D" id="3.30.200.20">
    <property type="entry name" value="Phosphorylase Kinase, domain 1"/>
    <property type="match status" value="1"/>
</dbReference>
<dbReference type="PANTHER" id="PTHR48056">
    <property type="entry name" value="LRR RECEPTOR-LIKE SERINE/THREONINE-PROTEIN KINASE-RELATED"/>
    <property type="match status" value="1"/>
</dbReference>
<evidence type="ECO:0000256" key="8">
    <source>
        <dbReference type="ARBA" id="ARBA00022692"/>
    </source>
</evidence>
<feature type="transmembrane region" description="Helical" evidence="21">
    <location>
        <begin position="878"/>
        <end position="902"/>
    </location>
</feature>
<sequence length="1267" mass="137727">MVRGDSKFGRFLNILNSPRLITEKVLENWESLSDANVSTVLRGRKIDKGWKFLCPRGIMSFFCIVSVLFHHQLTAAAAAEEANDEVSMLLAFKNSSVQSDPTGFLSNWEASSQTPCSWSGVSCTPDGHVHGLDLSNAGLRGALHFPRLTDLRSLRVVNLHGNLFSAGDLSASASSSCRLETVDLSFNNFSDPLPGNSFLISCHSLVHVDLSRNSIPGGNLQFGPSLLQLDLSRNTISDPTLLTYSLSSCQNLKLLNFSGNIITGKLGATPTSCKNLSVLDLSGNRLFGDIPPNFVADSPPSLEYLDLSNNNFSSKFSDLDFGSCGNLTYLNLSSIGLSGSEFPESLKNCQDLEMLDISLNQLEYMIPGALLGNLRNLRQLSLAHNHFTGQIPPELGQTCGTLEELDLSVNNLTGGLPSTFVSCSSLWNLNLGNNHLSGDFLVTVVSSLSSLRNLRLPFNDINGSIPLSLTNCSQLRVLDLSSNVITGNIPQGFCSSSFSSSLEKILLASNYISGTMVSELGNCKNLKSIDLSFNSLSSEIPKEIWELPKLLDLVMWANNLTGKIPEGICENGGNLETLILNNNLISGTIPLSIANCTNMIWVSLSSNRLTGEIPAGVGNLRKLAVLQLANNSITGQIPPEIGKCQGLIWLDLNSNQLTGSLPTELADQSGLITPGSVSGKQFAYVRYEGGTDCRGAGGLVEFEDIRPSRLESYHMAHSCQTTRIYTGVTVYSFASNGSMMYIDLSFNSLSGMIPESYGTMTFLQVLKLGHNELTGTIPESFGGLKSIGVLDLSHNRLQGFLPGSLGSLSFLNDLDISNNNLTGPIPSGGQMITFPASRFENNSGLCGVPLPPCGSDTGSTVPSSSGGQERKQSAKVGAIIGTGIAAFFIICILILMVVFYRLKIHHKMGKQREKYIQSLPTSGTSSWKLSSVHEPLSINIAAFEKPLQKLTFAHLLEATNGFSSESLIGSGGFGEVYKARLKDGHVVAIKKLAHVTGQGDREFMAEMETIGKIKHRNLVPLLGYCKIGEERLLVYEYMKWGSLESVLHNRTKGMASNLDWETRKKIAIDSARGLAFLHHSCVPHIIHRDMKSSNVLLDENFVARLSDFGMARLVNALDTHLSVSTLSGTPGYVPPEYYQSFRCTTKGDVYSYGVILLELLSGKRPIDYSEFGEDNNLVSWAKQLWREKSSNEILDPGLAGDTSHKDELCQYLRIAFECLEDRPPRRPTMIQVMAMFKELQAITSDSDILGGLSAKDAVIIESQEEEL</sequence>
<evidence type="ECO:0000259" key="22">
    <source>
        <dbReference type="PROSITE" id="PS50011"/>
    </source>
</evidence>
<dbReference type="InterPro" id="IPR001611">
    <property type="entry name" value="Leu-rich_rpt"/>
</dbReference>
<keyword evidence="17" id="KW-0325">Glycoprotein</keyword>
<dbReference type="Pfam" id="PF08263">
    <property type="entry name" value="LRRNT_2"/>
    <property type="match status" value="1"/>
</dbReference>
<keyword evidence="23" id="KW-1185">Reference proteome</keyword>
<keyword evidence="11 20" id="KW-0547">Nucleotide-binding</keyword>
<dbReference type="Pfam" id="PF20141">
    <property type="entry name" value="Island"/>
    <property type="match status" value="1"/>
</dbReference>
<gene>
    <name evidence="24" type="primary">LOC115754146</name>
</gene>
<evidence type="ECO:0000256" key="15">
    <source>
        <dbReference type="ARBA" id="ARBA00023136"/>
    </source>
</evidence>
<dbReference type="GeneID" id="115754146"/>
<evidence type="ECO:0000256" key="9">
    <source>
        <dbReference type="ARBA" id="ARBA00022729"/>
    </source>
</evidence>
<feature type="binding site" evidence="20">
    <location>
        <position position="991"/>
    </location>
    <ligand>
        <name>ATP</name>
        <dbReference type="ChEBI" id="CHEBI:30616"/>
    </ligand>
</feature>
<comment type="similarity">
    <text evidence="2">Belongs to the protein kinase superfamily. Ser/Thr protein kinase family.</text>
</comment>
<dbReference type="InterPro" id="IPR050647">
    <property type="entry name" value="Plant_LRR-RLKs"/>
</dbReference>
<dbReference type="InterPro" id="IPR045381">
    <property type="entry name" value="BRI1_island_dom"/>
</dbReference>
<dbReference type="SMART" id="SM00220">
    <property type="entry name" value="S_TKc"/>
    <property type="match status" value="1"/>
</dbReference>
<dbReference type="Gene3D" id="1.10.510.10">
    <property type="entry name" value="Transferase(Phosphotransferase) domain 1"/>
    <property type="match status" value="1"/>
</dbReference>
<dbReference type="InterPro" id="IPR000719">
    <property type="entry name" value="Prot_kinase_dom"/>
</dbReference>
<reference evidence="24" key="2">
    <citation type="submission" date="2025-08" db="UniProtKB">
        <authorList>
            <consortium name="RefSeq"/>
        </authorList>
    </citation>
    <scope>IDENTIFICATION</scope>
    <source>
        <tissue evidence="24">Leaf</tissue>
    </source>
</reference>
<dbReference type="Pfam" id="PF07714">
    <property type="entry name" value="PK_Tyr_Ser-Thr"/>
    <property type="match status" value="1"/>
</dbReference>
<protein>
    <recommendedName>
        <fullName evidence="3">non-specific serine/threonine protein kinase</fullName>
        <ecNumber evidence="3">2.7.11.1</ecNumber>
    </recommendedName>
</protein>
<dbReference type="CDD" id="cd14066">
    <property type="entry name" value="STKc_IRAK"/>
    <property type="match status" value="1"/>
</dbReference>
<evidence type="ECO:0000256" key="11">
    <source>
        <dbReference type="ARBA" id="ARBA00022741"/>
    </source>
</evidence>
<evidence type="ECO:0000256" key="4">
    <source>
        <dbReference type="ARBA" id="ARBA00022475"/>
    </source>
</evidence>
<proteinExistence type="inferred from homology"/>
<dbReference type="InterPro" id="IPR003591">
    <property type="entry name" value="Leu-rich_rpt_typical-subtyp"/>
</dbReference>